<reference evidence="1" key="1">
    <citation type="journal article" date="2022" name="Plant J.">
        <title>Strategies of tolerance reflected in two North American maple genomes.</title>
        <authorList>
            <person name="McEvoy S.L."/>
            <person name="Sezen U.U."/>
            <person name="Trouern-Trend A."/>
            <person name="McMahon S.M."/>
            <person name="Schaberg P.G."/>
            <person name="Yang J."/>
            <person name="Wegrzyn J.L."/>
            <person name="Swenson N.G."/>
        </authorList>
    </citation>
    <scope>NUCLEOTIDE SEQUENCE</scope>
    <source>
        <strain evidence="1">91603</strain>
    </source>
</reference>
<dbReference type="EMBL" id="JAJSOW010000103">
    <property type="protein sequence ID" value="KAI9173497.1"/>
    <property type="molecule type" value="Genomic_DNA"/>
</dbReference>
<accession>A0AAD5NPG1</accession>
<sequence>MTHPVDQPSSSQTRDKNLEEVIAHFLKMCPSESMQAETLMPWDIMVSKGAFLLPKAFRFTVAMEKQVNVFREATISTRAELEETKRELARSETSIKFISRLVTEAKKARDKALVDSARLERALDTETLRSLHRREERNSLKSEKVLLRDENQLLRGSIGNLQMKIDDAFGDGYFYTSYEVAKAFPPPFDLMASLGWDREQIEARVTQLSRSTPAHPYPLMSAAVFDPLILQRLTPLVTGQTDEGITLASELPTLQDGRPQETEDLT</sequence>
<keyword evidence="2" id="KW-1185">Reference proteome</keyword>
<name>A0AAD5NPG1_ACENE</name>
<dbReference type="Proteomes" id="UP001064489">
    <property type="component" value="Chromosome 8"/>
</dbReference>
<organism evidence="1 2">
    <name type="scientific">Acer negundo</name>
    <name type="common">Box elder</name>
    <dbReference type="NCBI Taxonomy" id="4023"/>
    <lineage>
        <taxon>Eukaryota</taxon>
        <taxon>Viridiplantae</taxon>
        <taxon>Streptophyta</taxon>
        <taxon>Embryophyta</taxon>
        <taxon>Tracheophyta</taxon>
        <taxon>Spermatophyta</taxon>
        <taxon>Magnoliopsida</taxon>
        <taxon>eudicotyledons</taxon>
        <taxon>Gunneridae</taxon>
        <taxon>Pentapetalae</taxon>
        <taxon>rosids</taxon>
        <taxon>malvids</taxon>
        <taxon>Sapindales</taxon>
        <taxon>Sapindaceae</taxon>
        <taxon>Hippocastanoideae</taxon>
        <taxon>Acereae</taxon>
        <taxon>Acer</taxon>
    </lineage>
</organism>
<proteinExistence type="predicted"/>
<gene>
    <name evidence="1" type="ORF">LWI28_002254</name>
</gene>
<dbReference type="AlphaFoldDB" id="A0AAD5NPG1"/>
<evidence type="ECO:0000313" key="2">
    <source>
        <dbReference type="Proteomes" id="UP001064489"/>
    </source>
</evidence>
<comment type="caution">
    <text evidence="1">The sequence shown here is derived from an EMBL/GenBank/DDBJ whole genome shotgun (WGS) entry which is preliminary data.</text>
</comment>
<protein>
    <submittedName>
        <fullName evidence="1">Uncharacterized protein</fullName>
    </submittedName>
</protein>
<evidence type="ECO:0000313" key="1">
    <source>
        <dbReference type="EMBL" id="KAI9173497.1"/>
    </source>
</evidence>
<reference evidence="1" key="2">
    <citation type="submission" date="2023-02" db="EMBL/GenBank/DDBJ databases">
        <authorList>
            <person name="Swenson N.G."/>
            <person name="Wegrzyn J.L."/>
            <person name="Mcevoy S.L."/>
        </authorList>
    </citation>
    <scope>NUCLEOTIDE SEQUENCE</scope>
    <source>
        <strain evidence="1">91603</strain>
        <tissue evidence="1">Leaf</tissue>
    </source>
</reference>